<dbReference type="GO" id="GO:0016829">
    <property type="term" value="F:lyase activity"/>
    <property type="evidence" value="ECO:0007669"/>
    <property type="project" value="UniProtKB-KW"/>
</dbReference>
<dbReference type="PANTHER" id="PTHR11941">
    <property type="entry name" value="ENOYL-COA HYDRATASE-RELATED"/>
    <property type="match status" value="1"/>
</dbReference>
<evidence type="ECO:0000313" key="3">
    <source>
        <dbReference type="EMBL" id="ADD96544.1"/>
    </source>
</evidence>
<dbReference type="Pfam" id="PF00378">
    <property type="entry name" value="ECH_1"/>
    <property type="match status" value="1"/>
</dbReference>
<proteinExistence type="inferred from homology"/>
<dbReference type="FunFam" id="3.90.226.10:FF:000009">
    <property type="entry name" value="Carnitinyl-CoA dehydratase"/>
    <property type="match status" value="1"/>
</dbReference>
<keyword evidence="2" id="KW-0456">Lyase</keyword>
<sequence>MTELVNYKSVDGVAVITLTNPPANAYSYDMMEQLDKAILEARMDESVHVILLTGEGDKFFCAGADIEMLGEVTPTFKYYFCLHANETLNRLESTPKLVIAALNGHCVGGGLEIAMAADIRLGKEGKAKLGLPEVHLGVLPGTGGTQRLLRLVGKAKAIEMMVTGQNLTMEEGKELGLVNELLPAEDFADQAMTYARKFCPPHKASHAVGLIKRSVISGMEMGFAEGLSLERELQQQLFMSGDAKEGIGAYNENVNQNSKDADMRMALPIIFALLMLAGTAEARPGFYIGSGIGFSTAGGQEVSVPGYINPTNANGAFTTDIAGGLSVLGLRMGYNIMGYGALELSAHGHGHALGDAAEREWAAHVSLGARLYPAWHWRDQLPTWMDDLEPSCFLAGVAHGRCITRLHLSF</sequence>
<dbReference type="Gene3D" id="1.10.12.10">
    <property type="entry name" value="Lyase 2-enoyl-coa Hydratase, Chain A, domain 2"/>
    <property type="match status" value="1"/>
</dbReference>
<dbReference type="Gene3D" id="3.90.226.10">
    <property type="entry name" value="2-enoyl-CoA Hydratase, Chain A, domain 1"/>
    <property type="match status" value="1"/>
</dbReference>
<dbReference type="SUPFAM" id="SSF52096">
    <property type="entry name" value="ClpP/crotonase"/>
    <property type="match status" value="1"/>
</dbReference>
<protein>
    <recommendedName>
        <fullName evidence="4">Enoyl-CoA hydratase/isomerase family protein</fullName>
    </recommendedName>
</protein>
<dbReference type="GO" id="GO:0006635">
    <property type="term" value="P:fatty acid beta-oxidation"/>
    <property type="evidence" value="ECO:0007669"/>
    <property type="project" value="TreeGrafter"/>
</dbReference>
<organism evidence="3">
    <name type="scientific">uncultured organism MedDCM-OCT-S11-C346</name>
    <dbReference type="NCBI Taxonomy" id="743660"/>
    <lineage>
        <taxon>unclassified sequences</taxon>
        <taxon>environmental samples</taxon>
    </lineage>
</organism>
<dbReference type="InterPro" id="IPR018376">
    <property type="entry name" value="Enoyl-CoA_hyd/isom_CS"/>
</dbReference>
<evidence type="ECO:0000256" key="1">
    <source>
        <dbReference type="ARBA" id="ARBA00005254"/>
    </source>
</evidence>
<dbReference type="InterPro" id="IPR029045">
    <property type="entry name" value="ClpP/crotonase-like_dom_sf"/>
</dbReference>
<accession>D6PLE3</accession>
<dbReference type="InterPro" id="IPR001753">
    <property type="entry name" value="Enoyl-CoA_hydra/iso"/>
</dbReference>
<dbReference type="InterPro" id="IPR014748">
    <property type="entry name" value="Enoyl-CoA_hydra_C"/>
</dbReference>
<evidence type="ECO:0000256" key="2">
    <source>
        <dbReference type="ARBA" id="ARBA00023239"/>
    </source>
</evidence>
<name>D6PLE3_9ZZZZ</name>
<dbReference type="EMBL" id="GU943147">
    <property type="protein sequence ID" value="ADD96544.1"/>
    <property type="molecule type" value="Genomic_DNA"/>
</dbReference>
<reference evidence="3" key="1">
    <citation type="journal article" date="2010" name="ISME J.">
        <title>Metagenome of the Mediterranean deep chlorophyll maximum studied by direct and fosmid library 454 pyrosequencing.</title>
        <authorList>
            <person name="Ghai R."/>
            <person name="Martin-Cuadrado A.B."/>
            <person name="Molto A.G."/>
            <person name="Heredia I.G."/>
            <person name="Cabrera R."/>
            <person name="Martin J."/>
            <person name="Verdu M."/>
            <person name="Deschamps P."/>
            <person name="Moreira D."/>
            <person name="Lopez-Garcia P."/>
            <person name="Mira A."/>
            <person name="Rodriguez-Valera F."/>
        </authorList>
    </citation>
    <scope>NUCLEOTIDE SEQUENCE</scope>
</reference>
<dbReference type="AlphaFoldDB" id="D6PLE3"/>
<dbReference type="PROSITE" id="PS00166">
    <property type="entry name" value="ENOYL_COA_HYDRATASE"/>
    <property type="match status" value="1"/>
</dbReference>
<dbReference type="CDD" id="cd06558">
    <property type="entry name" value="crotonase-like"/>
    <property type="match status" value="1"/>
</dbReference>
<dbReference type="PANTHER" id="PTHR11941:SF54">
    <property type="entry name" value="ENOYL-COA HYDRATASE, MITOCHONDRIAL"/>
    <property type="match status" value="1"/>
</dbReference>
<evidence type="ECO:0008006" key="4">
    <source>
        <dbReference type="Google" id="ProtNLM"/>
    </source>
</evidence>
<comment type="similarity">
    <text evidence="1">Belongs to the enoyl-CoA hydratase/isomerase family.</text>
</comment>